<feature type="region of interest" description="Disordered" evidence="1">
    <location>
        <begin position="51"/>
        <end position="76"/>
    </location>
</feature>
<reference evidence="3 5" key="1">
    <citation type="journal article" date="2008" name="Science">
        <title>The Physcomitrella genome reveals evolutionary insights into the conquest of land by plants.</title>
        <authorList>
            <person name="Rensing S."/>
            <person name="Lang D."/>
            <person name="Zimmer A."/>
            <person name="Terry A."/>
            <person name="Salamov A."/>
            <person name="Shapiro H."/>
            <person name="Nishiyama T."/>
            <person name="Perroud P.-F."/>
            <person name="Lindquist E."/>
            <person name="Kamisugi Y."/>
            <person name="Tanahashi T."/>
            <person name="Sakakibara K."/>
            <person name="Fujita T."/>
            <person name="Oishi K."/>
            <person name="Shin-I T."/>
            <person name="Kuroki Y."/>
            <person name="Toyoda A."/>
            <person name="Suzuki Y."/>
            <person name="Hashimoto A."/>
            <person name="Yamaguchi K."/>
            <person name="Sugano A."/>
            <person name="Kohara Y."/>
            <person name="Fujiyama A."/>
            <person name="Anterola A."/>
            <person name="Aoki S."/>
            <person name="Ashton N."/>
            <person name="Barbazuk W.B."/>
            <person name="Barker E."/>
            <person name="Bennetzen J."/>
            <person name="Bezanilla M."/>
            <person name="Blankenship R."/>
            <person name="Cho S.H."/>
            <person name="Dutcher S."/>
            <person name="Estelle M."/>
            <person name="Fawcett J.A."/>
            <person name="Gundlach H."/>
            <person name="Hanada K."/>
            <person name="Heyl A."/>
            <person name="Hicks K.A."/>
            <person name="Hugh J."/>
            <person name="Lohr M."/>
            <person name="Mayer K."/>
            <person name="Melkozernov A."/>
            <person name="Murata T."/>
            <person name="Nelson D."/>
            <person name="Pils B."/>
            <person name="Prigge M."/>
            <person name="Reiss B."/>
            <person name="Renner T."/>
            <person name="Rombauts S."/>
            <person name="Rushton P."/>
            <person name="Sanderfoot A."/>
            <person name="Schween G."/>
            <person name="Shiu S.-H."/>
            <person name="Stueber K."/>
            <person name="Theodoulou F.L."/>
            <person name="Tu H."/>
            <person name="Van de Peer Y."/>
            <person name="Verrier P.J."/>
            <person name="Waters E."/>
            <person name="Wood A."/>
            <person name="Yang L."/>
            <person name="Cove D."/>
            <person name="Cuming A."/>
            <person name="Hasebe M."/>
            <person name="Lucas S."/>
            <person name="Mishler D.B."/>
            <person name="Reski R."/>
            <person name="Grigoriev I."/>
            <person name="Quatrano R.S."/>
            <person name="Boore J.L."/>
        </authorList>
    </citation>
    <scope>NUCLEOTIDE SEQUENCE [LARGE SCALE GENOMIC DNA]</scope>
    <source>
        <strain evidence="4 5">cv. Gransden 2004</strain>
    </source>
</reference>
<dbReference type="Gramene" id="Pp3c15_12056V3.1">
    <property type="protein sequence ID" value="PAC:32928502.CDS.1"/>
    <property type="gene ID" value="Pp3c15_12056"/>
</dbReference>
<dbReference type="EMBL" id="ABEU02000015">
    <property type="protein sequence ID" value="PNR39368.1"/>
    <property type="molecule type" value="Genomic_DNA"/>
</dbReference>
<evidence type="ECO:0000313" key="3">
    <source>
        <dbReference type="EMBL" id="PNR39368.1"/>
    </source>
</evidence>
<evidence type="ECO:0008006" key="6">
    <source>
        <dbReference type="Google" id="ProtNLM"/>
    </source>
</evidence>
<feature type="signal peptide" evidence="2">
    <location>
        <begin position="1"/>
        <end position="15"/>
    </location>
</feature>
<proteinExistence type="predicted"/>
<gene>
    <name evidence="3" type="ORF">PHYPA_019646</name>
</gene>
<feature type="chain" id="PRO_5036042862" description="Secreted protein" evidence="2">
    <location>
        <begin position="16"/>
        <end position="76"/>
    </location>
</feature>
<dbReference type="AlphaFoldDB" id="A0A2K1JCY3"/>
<evidence type="ECO:0000313" key="4">
    <source>
        <dbReference type="EnsemblPlants" id="PAC:32928502.CDS.1"/>
    </source>
</evidence>
<reference evidence="4" key="3">
    <citation type="submission" date="2020-12" db="UniProtKB">
        <authorList>
            <consortium name="EnsemblPlants"/>
        </authorList>
    </citation>
    <scope>IDENTIFICATION</scope>
</reference>
<evidence type="ECO:0000256" key="1">
    <source>
        <dbReference type="SAM" id="MobiDB-lite"/>
    </source>
</evidence>
<dbReference type="Proteomes" id="UP000006727">
    <property type="component" value="Chromosome 15"/>
</dbReference>
<accession>A0A2K1JCY3</accession>
<protein>
    <recommendedName>
        <fullName evidence="6">Secreted protein</fullName>
    </recommendedName>
</protein>
<sequence>MMMMLLLVLLLLELAQLPKQLVSFRRLLPYLRVKRRKWETYLEMGIWLDESSRESRNRTISQEEEEEEMGYSTHAS</sequence>
<keyword evidence="2" id="KW-0732">Signal</keyword>
<dbReference type="EnsemblPlants" id="Pp3c15_12056V3.1">
    <property type="protein sequence ID" value="PAC:32928502.CDS.1"/>
    <property type="gene ID" value="Pp3c15_12056"/>
</dbReference>
<dbReference type="InParanoid" id="A0A2K1JCY3"/>
<evidence type="ECO:0000256" key="2">
    <source>
        <dbReference type="SAM" id="SignalP"/>
    </source>
</evidence>
<keyword evidence="5" id="KW-1185">Reference proteome</keyword>
<name>A0A2K1JCY3_PHYPA</name>
<evidence type="ECO:0000313" key="5">
    <source>
        <dbReference type="Proteomes" id="UP000006727"/>
    </source>
</evidence>
<organism evidence="3">
    <name type="scientific">Physcomitrium patens</name>
    <name type="common">Spreading-leaved earth moss</name>
    <name type="synonym">Physcomitrella patens</name>
    <dbReference type="NCBI Taxonomy" id="3218"/>
    <lineage>
        <taxon>Eukaryota</taxon>
        <taxon>Viridiplantae</taxon>
        <taxon>Streptophyta</taxon>
        <taxon>Embryophyta</taxon>
        <taxon>Bryophyta</taxon>
        <taxon>Bryophytina</taxon>
        <taxon>Bryopsida</taxon>
        <taxon>Funariidae</taxon>
        <taxon>Funariales</taxon>
        <taxon>Funariaceae</taxon>
        <taxon>Physcomitrium</taxon>
    </lineage>
</organism>
<reference evidence="3 5" key="2">
    <citation type="journal article" date="2018" name="Plant J.">
        <title>The Physcomitrella patens chromosome-scale assembly reveals moss genome structure and evolution.</title>
        <authorList>
            <person name="Lang D."/>
            <person name="Ullrich K.K."/>
            <person name="Murat F."/>
            <person name="Fuchs J."/>
            <person name="Jenkins J."/>
            <person name="Haas F.B."/>
            <person name="Piednoel M."/>
            <person name="Gundlach H."/>
            <person name="Van Bel M."/>
            <person name="Meyberg R."/>
            <person name="Vives C."/>
            <person name="Morata J."/>
            <person name="Symeonidi A."/>
            <person name="Hiss M."/>
            <person name="Muchero W."/>
            <person name="Kamisugi Y."/>
            <person name="Saleh O."/>
            <person name="Blanc G."/>
            <person name="Decker E.L."/>
            <person name="van Gessel N."/>
            <person name="Grimwood J."/>
            <person name="Hayes R.D."/>
            <person name="Graham S.W."/>
            <person name="Gunter L.E."/>
            <person name="McDaniel S.F."/>
            <person name="Hoernstein S.N.W."/>
            <person name="Larsson A."/>
            <person name="Li F.W."/>
            <person name="Perroud P.F."/>
            <person name="Phillips J."/>
            <person name="Ranjan P."/>
            <person name="Rokshar D.S."/>
            <person name="Rothfels C.J."/>
            <person name="Schneider L."/>
            <person name="Shu S."/>
            <person name="Stevenson D.W."/>
            <person name="Thummler F."/>
            <person name="Tillich M."/>
            <person name="Villarreal Aguilar J.C."/>
            <person name="Widiez T."/>
            <person name="Wong G.K."/>
            <person name="Wymore A."/>
            <person name="Zhang Y."/>
            <person name="Zimmer A.D."/>
            <person name="Quatrano R.S."/>
            <person name="Mayer K.F.X."/>
            <person name="Goodstein D."/>
            <person name="Casacuberta J.M."/>
            <person name="Vandepoele K."/>
            <person name="Reski R."/>
            <person name="Cuming A.C."/>
            <person name="Tuskan G.A."/>
            <person name="Maumus F."/>
            <person name="Salse J."/>
            <person name="Schmutz J."/>
            <person name="Rensing S.A."/>
        </authorList>
    </citation>
    <scope>NUCLEOTIDE SEQUENCE [LARGE SCALE GENOMIC DNA]</scope>
    <source>
        <strain evidence="4 5">cv. Gransden 2004</strain>
    </source>
</reference>